<dbReference type="EMBL" id="GGMR01001582">
    <property type="protein sequence ID" value="MBY14201.1"/>
    <property type="molecule type" value="Transcribed_RNA"/>
</dbReference>
<evidence type="ECO:0000256" key="1">
    <source>
        <dbReference type="SAM" id="MobiDB-lite"/>
    </source>
</evidence>
<gene>
    <name evidence="2" type="ORF">g.30037</name>
</gene>
<reference evidence="2" key="1">
    <citation type="submission" date="2018-04" db="EMBL/GenBank/DDBJ databases">
        <title>Transcriptome of Schizaphis graminum biotype I.</title>
        <authorList>
            <person name="Scully E.D."/>
            <person name="Geib S.M."/>
            <person name="Palmer N.A."/>
            <person name="Koch K."/>
            <person name="Bradshaw J."/>
            <person name="Heng-Moss T."/>
            <person name="Sarath G."/>
        </authorList>
    </citation>
    <scope>NUCLEOTIDE SEQUENCE</scope>
</reference>
<proteinExistence type="predicted"/>
<sequence length="149" mass="16964">MLNKKFDEAFTIAKEFENEKFVQYRQLLSDIRTNNNIELGYKLLEILPNFKEVNHSANLGIVYSAIIDSYVNQGNAIEASKVLDKALEKITLGDINKSAILRIKKNLESQGETFKYNIDNLEKKTNFKNSNIHSDDSSDSSDDEKVAKV</sequence>
<organism evidence="2">
    <name type="scientific">Schizaphis graminum</name>
    <name type="common">Green bug aphid</name>
    <dbReference type="NCBI Taxonomy" id="13262"/>
    <lineage>
        <taxon>Eukaryota</taxon>
        <taxon>Metazoa</taxon>
        <taxon>Ecdysozoa</taxon>
        <taxon>Arthropoda</taxon>
        <taxon>Hexapoda</taxon>
        <taxon>Insecta</taxon>
        <taxon>Pterygota</taxon>
        <taxon>Neoptera</taxon>
        <taxon>Paraneoptera</taxon>
        <taxon>Hemiptera</taxon>
        <taxon>Sternorrhyncha</taxon>
        <taxon>Aphidomorpha</taxon>
        <taxon>Aphidoidea</taxon>
        <taxon>Aphididae</taxon>
        <taxon>Aphidini</taxon>
        <taxon>Schizaphis</taxon>
    </lineage>
</organism>
<feature type="region of interest" description="Disordered" evidence="1">
    <location>
        <begin position="127"/>
        <end position="149"/>
    </location>
</feature>
<accession>A0A2S2NAF3</accession>
<name>A0A2S2NAF3_SCHGA</name>
<protein>
    <submittedName>
        <fullName evidence="2">Uncharacterized protein</fullName>
    </submittedName>
</protein>
<dbReference type="AlphaFoldDB" id="A0A2S2NAF3"/>
<evidence type="ECO:0000313" key="2">
    <source>
        <dbReference type="EMBL" id="MBY14201.1"/>
    </source>
</evidence>